<sequence length="1707" mass="194792">MTFPVLAATNSVFRPKDWKKFRSRYYKLYTRKTTWQEANATCKLEEGATLVSLNDKREEDYVTKQMKSNGSNTFHIGLIAADYPGNFEWLDGSITSYRNWVSGFAKTFTGKPIFVSVGLNGWFTSDENITAAFMCKYTPGIGPCDFETGWCGWRDNFTTNGSRWYRSVDEDRTSSEGSLLGVYRRTRAPEHNVYTYTLKKTFKNDIYLRADRPKEIKQLTLCVWVYIDSSSSSGATVVLFGRKLQVKIYLREDFKFGVSFFDWNSTTNASVSFDSWQHLCFTIDTRTNLWKFYKDGLLTYIALSTIPKFSPDALDAEDNKVFLGRNPKEASSQFTKCLFGRCTNPKQLQGKMTKPIMWSSIVDAHEIAILAAGCGIFSASGDIEVSQDYQVNLENRQVDHGECTGGKGFRLRCRNDNNTSSIPSISTLISPWMRSSLDRVRGACMNFTYRLLGHDSQMNIWIEPRNINKERLWSVKSSRKYNLWKYGRVFLGVVSEFRVLITANLWSNTSEVNLDNIFFTEGYCAPGPQDAQEWHTDISNRSIGYLTSPYYPSLYLNNMNRSWKIEVPTDHRIKLEVLFQNLEYDKLCSKDSLIVKHASLTRKFISYCGLTLSIGYLSTGNMVYVVFQSDEFNVGTGFKIHFKAVSAEYIKDSCQENDIPDCPSTMRCSPISSNKSKIFVDAQDLLKMPEYFPARTTAINFDGNSLARLTSANFVNLMQLEYLSISNNKIIDIDTKAFSYLTSLKILSLRKNFITSLEDSVFASLDNLQYLILKNNELEMVKVSWLKGKHFLQILELQDNNIKEIETGAFNDLENLVELDISNNKIQIIPENLFQNLVSLRNLKVDHFTLCCYAKQNNPGVSCFSKVQDGFSSCDELLKNPVLKYSIWILGLMAFFGNAIVIVWRSSSKDNNRVSSFLLTNLAVADFLMGVYMLLIAYKDRVWDGIYFKHDISWRASDLCVFAGVISTASSEVSVLTLTVITLERMICIVFPFKFRRWSMKKASAIMLVVWILGLCISLVPLTNDAYFYDYEHNVHFFGRSAVCLPLQLSSDRPAGWEYSVFVFLVLNGVSFLFMLLAYVLMYRTVINAAHAVRSTRVNQDSAIAKRMMFIILTDFLCWFPVIIISILALTENLYDPSKQVYAWIAVFVLPINSSINPLLYTFSTPYVRNRIPTANPFSTLSTNVRRKEILRKVWRKGFSDEIHSPASIRDTIQTVASPLPSPQSICKMKLINRGYTAEENIAESSFTKSLVTKMDYFIKLMEDTRSFADGEQIIKSYVAVEIDNKETPCLVHIYKSEHEGLWWNTTNILSRLSSDGGHENILPYMWSARAKKVHVERQESFTMTVFDLEPDDCLICYELPSKQTLASYLLKKKEELTGEMMCFILTDIMEAVNYLSSKEVIHEAIVPENIFLSTSNKAPVEKALLGGFHALRIVTPPMAESAGCDEEQIMDKLDSNVKSFGRLLKILLDACPAMEISNELCDIMASCLNYYAIPGRKRTYRLHCAFRPFSRRNKHAHSSGFLLCAYVLPIRSKNNTKVEERNKSRQAGVKMKIWYGIEENDVKRLYNDPRYPDNPDKVKILSSFHTGLNIADNYGSSLSALYQPLQTGNYTFYVACDNTCEVFWGETMEGGKLTKIISLRMSTGYQKWNKTPKQKSKPIYMVKDGLYRIEATLKEGVKADYLTLAMQLPSGEFLKSIPSGQLFSIL</sequence>
<dbReference type="SUPFAM" id="SSF49854">
    <property type="entry name" value="Spermadhesin, CUB domain"/>
    <property type="match status" value="1"/>
</dbReference>
<dbReference type="PROSITE" id="PS51820">
    <property type="entry name" value="PA14"/>
    <property type="match status" value="1"/>
</dbReference>
<dbReference type="PRINTS" id="PR00237">
    <property type="entry name" value="GPCRRHODOPSN"/>
</dbReference>
<protein>
    <submittedName>
        <fullName evidence="13">G- coupled receptor GRL101-like</fullName>
    </submittedName>
</protein>
<proteinExistence type="predicted"/>
<dbReference type="Gene3D" id="2.60.120.290">
    <property type="entry name" value="Spermadhesin, CUB domain"/>
    <property type="match status" value="1"/>
</dbReference>
<keyword evidence="6" id="KW-1133">Transmembrane helix</keyword>
<evidence type="ECO:0000256" key="6">
    <source>
        <dbReference type="ARBA" id="ARBA00022989"/>
    </source>
</evidence>
<dbReference type="InterPro" id="IPR000276">
    <property type="entry name" value="GPCR_Rhodpsn"/>
</dbReference>
<dbReference type="PANTHER" id="PTHR24372:SF77">
    <property type="entry name" value="G-PROTEIN COUPLED RECEPTORS FAMILY 1 PROFILE DOMAIN-CONTAINING PROTEIN"/>
    <property type="match status" value="1"/>
</dbReference>
<dbReference type="InterPro" id="IPR037524">
    <property type="entry name" value="PA14/GLEYA"/>
</dbReference>
<keyword evidence="2" id="KW-1003">Cell membrane</keyword>
<dbReference type="SUPFAM" id="SSF49899">
    <property type="entry name" value="Concanavalin A-like lectins/glucanases"/>
    <property type="match status" value="2"/>
</dbReference>
<dbReference type="Pfam" id="PF00001">
    <property type="entry name" value="7tm_1"/>
    <property type="match status" value="1"/>
</dbReference>
<keyword evidence="7" id="KW-0297">G-protein coupled receptor</keyword>
<evidence type="ECO:0000256" key="7">
    <source>
        <dbReference type="ARBA" id="ARBA00023040"/>
    </source>
</evidence>
<evidence type="ECO:0000256" key="10">
    <source>
        <dbReference type="ARBA" id="ARBA00023170"/>
    </source>
</evidence>
<dbReference type="SMART" id="SM00034">
    <property type="entry name" value="CLECT"/>
    <property type="match status" value="1"/>
</dbReference>
<dbReference type="Gene3D" id="3.80.10.10">
    <property type="entry name" value="Ribonuclease Inhibitor"/>
    <property type="match status" value="2"/>
</dbReference>
<dbReference type="Pfam" id="PF13855">
    <property type="entry name" value="LRR_8"/>
    <property type="match status" value="2"/>
</dbReference>
<dbReference type="InterPro" id="IPR003591">
    <property type="entry name" value="Leu-rich_rpt_typical-subtyp"/>
</dbReference>
<dbReference type="Pfam" id="PF00059">
    <property type="entry name" value="Lectin_C"/>
    <property type="match status" value="1"/>
</dbReference>
<dbReference type="InterPro" id="IPR000998">
    <property type="entry name" value="MAM_dom"/>
</dbReference>
<dbReference type="CDD" id="cd00037">
    <property type="entry name" value="CLECT"/>
    <property type="match status" value="1"/>
</dbReference>
<evidence type="ECO:0000256" key="1">
    <source>
        <dbReference type="ARBA" id="ARBA00004651"/>
    </source>
</evidence>
<evidence type="ECO:0000313" key="13">
    <source>
        <dbReference type="EMBL" id="CAB3986070.1"/>
    </source>
</evidence>
<evidence type="ECO:0000256" key="12">
    <source>
        <dbReference type="PROSITE-ProRule" id="PRU00059"/>
    </source>
</evidence>
<dbReference type="SMART" id="SM00369">
    <property type="entry name" value="LRR_TYP"/>
    <property type="match status" value="5"/>
</dbReference>
<comment type="caution">
    <text evidence="12">Lacks conserved residue(s) required for the propagation of feature annotation.</text>
</comment>
<dbReference type="InterPro" id="IPR000719">
    <property type="entry name" value="Prot_kinase_dom"/>
</dbReference>
<dbReference type="InterPro" id="IPR001245">
    <property type="entry name" value="Ser-Thr/Tyr_kinase_cat_dom"/>
</dbReference>
<evidence type="ECO:0000313" key="14">
    <source>
        <dbReference type="Proteomes" id="UP001152795"/>
    </source>
</evidence>
<evidence type="ECO:0000256" key="11">
    <source>
        <dbReference type="ARBA" id="ARBA00023224"/>
    </source>
</evidence>
<dbReference type="GO" id="GO:0005524">
    <property type="term" value="F:ATP binding"/>
    <property type="evidence" value="ECO:0007669"/>
    <property type="project" value="InterPro"/>
</dbReference>
<dbReference type="PROSITE" id="PS50011">
    <property type="entry name" value="PROTEIN_KINASE_DOM"/>
    <property type="match status" value="1"/>
</dbReference>
<organism evidence="13 14">
    <name type="scientific">Paramuricea clavata</name>
    <name type="common">Red gorgonian</name>
    <name type="synonym">Violescent sea-whip</name>
    <dbReference type="NCBI Taxonomy" id="317549"/>
    <lineage>
        <taxon>Eukaryota</taxon>
        <taxon>Metazoa</taxon>
        <taxon>Cnidaria</taxon>
        <taxon>Anthozoa</taxon>
        <taxon>Octocorallia</taxon>
        <taxon>Malacalcyonacea</taxon>
        <taxon>Plexauridae</taxon>
        <taxon>Paramuricea</taxon>
    </lineage>
</organism>
<accession>A0A7D9DJ56</accession>
<dbReference type="PROSITE" id="PS50060">
    <property type="entry name" value="MAM_2"/>
    <property type="match status" value="2"/>
</dbReference>
<dbReference type="SMART" id="SM00042">
    <property type="entry name" value="CUB"/>
    <property type="match status" value="1"/>
</dbReference>
<dbReference type="OrthoDB" id="5984578at2759"/>
<reference evidence="13" key="1">
    <citation type="submission" date="2020-04" db="EMBL/GenBank/DDBJ databases">
        <authorList>
            <person name="Alioto T."/>
            <person name="Alioto T."/>
            <person name="Gomez Garrido J."/>
        </authorList>
    </citation>
    <scope>NUCLEOTIDE SEQUENCE</scope>
    <source>
        <strain evidence="13">A484AB</strain>
    </source>
</reference>
<dbReference type="PROSITE" id="PS51450">
    <property type="entry name" value="LRR"/>
    <property type="match status" value="3"/>
</dbReference>
<dbReference type="SUPFAM" id="SSF52058">
    <property type="entry name" value="L domain-like"/>
    <property type="match status" value="1"/>
</dbReference>
<dbReference type="PANTHER" id="PTHR24372">
    <property type="entry name" value="GLYCOPROTEIN HORMONE RECEPTOR"/>
    <property type="match status" value="1"/>
</dbReference>
<keyword evidence="3" id="KW-0433">Leucine-rich repeat</keyword>
<dbReference type="InterPro" id="IPR017452">
    <property type="entry name" value="GPCR_Rhodpsn_7TM"/>
</dbReference>
<dbReference type="Pfam" id="PF07714">
    <property type="entry name" value="PK_Tyr_Ser-Thr"/>
    <property type="match status" value="1"/>
</dbReference>
<evidence type="ECO:0000256" key="2">
    <source>
        <dbReference type="ARBA" id="ARBA00022475"/>
    </source>
</evidence>
<dbReference type="InterPro" id="IPR035914">
    <property type="entry name" value="Sperma_CUB_dom_sf"/>
</dbReference>
<dbReference type="InterPro" id="IPR016187">
    <property type="entry name" value="CTDL_fold"/>
</dbReference>
<dbReference type="InterPro" id="IPR001304">
    <property type="entry name" value="C-type_lectin-like"/>
</dbReference>
<dbReference type="FunFam" id="1.20.1070.10:FF:000393">
    <property type="entry name" value="Predicted protein"/>
    <property type="match status" value="1"/>
</dbReference>
<dbReference type="SMART" id="SM00365">
    <property type="entry name" value="LRR_SD22"/>
    <property type="match status" value="3"/>
</dbReference>
<dbReference type="GO" id="GO:0005886">
    <property type="term" value="C:plasma membrane"/>
    <property type="evidence" value="ECO:0007669"/>
    <property type="project" value="UniProtKB-SubCell"/>
</dbReference>
<dbReference type="Gene3D" id="1.20.1070.10">
    <property type="entry name" value="Rhodopsin 7-helix transmembrane proteins"/>
    <property type="match status" value="1"/>
</dbReference>
<dbReference type="InterPro" id="IPR011009">
    <property type="entry name" value="Kinase-like_dom_sf"/>
</dbReference>
<dbReference type="InterPro" id="IPR001611">
    <property type="entry name" value="Leu-rich_rpt"/>
</dbReference>
<keyword evidence="9" id="KW-1015">Disulfide bond</keyword>
<gene>
    <name evidence="13" type="ORF">PACLA_8A066272</name>
</gene>
<dbReference type="GO" id="GO:0008528">
    <property type="term" value="F:G protein-coupled peptide receptor activity"/>
    <property type="evidence" value="ECO:0007669"/>
    <property type="project" value="TreeGrafter"/>
</dbReference>
<keyword evidence="10 13" id="KW-0675">Receptor</keyword>
<keyword evidence="4" id="KW-0812">Transmembrane</keyword>
<dbReference type="SUPFAM" id="SSF56436">
    <property type="entry name" value="C-type lectin-like"/>
    <property type="match status" value="1"/>
</dbReference>
<dbReference type="PROSITE" id="PS50041">
    <property type="entry name" value="C_TYPE_LECTIN_2"/>
    <property type="match status" value="1"/>
</dbReference>
<dbReference type="Gene3D" id="3.10.100.10">
    <property type="entry name" value="Mannose-Binding Protein A, subunit A"/>
    <property type="match status" value="1"/>
</dbReference>
<dbReference type="EMBL" id="CACRXK020000960">
    <property type="protein sequence ID" value="CAB3986070.1"/>
    <property type="molecule type" value="Genomic_DNA"/>
</dbReference>
<dbReference type="GO" id="GO:0004672">
    <property type="term" value="F:protein kinase activity"/>
    <property type="evidence" value="ECO:0007669"/>
    <property type="project" value="InterPro"/>
</dbReference>
<keyword evidence="14" id="KW-1185">Reference proteome</keyword>
<evidence type="ECO:0000256" key="4">
    <source>
        <dbReference type="ARBA" id="ARBA00022692"/>
    </source>
</evidence>
<keyword evidence="5" id="KW-0677">Repeat</keyword>
<dbReference type="CDD" id="cd15137">
    <property type="entry name" value="7tmA_Relaxin_R"/>
    <property type="match status" value="1"/>
</dbReference>
<dbReference type="InterPro" id="IPR032675">
    <property type="entry name" value="LRR_dom_sf"/>
</dbReference>
<evidence type="ECO:0000256" key="8">
    <source>
        <dbReference type="ARBA" id="ARBA00023136"/>
    </source>
</evidence>
<dbReference type="Pfam" id="PF00431">
    <property type="entry name" value="CUB"/>
    <property type="match status" value="1"/>
</dbReference>
<dbReference type="Gene3D" id="2.60.120.200">
    <property type="match status" value="2"/>
</dbReference>
<dbReference type="InterPro" id="IPR000859">
    <property type="entry name" value="CUB_dom"/>
</dbReference>
<dbReference type="GO" id="GO:0007189">
    <property type="term" value="P:adenylate cyclase-activating G protein-coupled receptor signaling pathway"/>
    <property type="evidence" value="ECO:0007669"/>
    <property type="project" value="TreeGrafter"/>
</dbReference>
<name>A0A7D9DJ56_PARCT</name>
<evidence type="ECO:0000256" key="9">
    <source>
        <dbReference type="ARBA" id="ARBA00023157"/>
    </source>
</evidence>
<dbReference type="SUPFAM" id="SSF81321">
    <property type="entry name" value="Family A G protein-coupled receptor-like"/>
    <property type="match status" value="1"/>
</dbReference>
<dbReference type="SUPFAM" id="SSF56112">
    <property type="entry name" value="Protein kinase-like (PK-like)"/>
    <property type="match status" value="1"/>
</dbReference>
<dbReference type="GO" id="GO:0009755">
    <property type="term" value="P:hormone-mediated signaling pathway"/>
    <property type="evidence" value="ECO:0007669"/>
    <property type="project" value="TreeGrafter"/>
</dbReference>
<dbReference type="Proteomes" id="UP001152795">
    <property type="component" value="Unassembled WGS sequence"/>
</dbReference>
<dbReference type="InterPro" id="IPR013320">
    <property type="entry name" value="ConA-like_dom_sf"/>
</dbReference>
<comment type="subcellular location">
    <subcellularLocation>
        <location evidence="1">Cell membrane</location>
        <topology evidence="1">Multi-pass membrane protein</topology>
    </subcellularLocation>
</comment>
<dbReference type="InterPro" id="IPR016186">
    <property type="entry name" value="C-type_lectin-like/link_sf"/>
</dbReference>
<evidence type="ECO:0000256" key="5">
    <source>
        <dbReference type="ARBA" id="ARBA00022737"/>
    </source>
</evidence>
<keyword evidence="8" id="KW-0472">Membrane</keyword>
<evidence type="ECO:0000256" key="3">
    <source>
        <dbReference type="ARBA" id="ARBA00022614"/>
    </source>
</evidence>
<dbReference type="PROSITE" id="PS50262">
    <property type="entry name" value="G_PROTEIN_RECEP_F1_2"/>
    <property type="match status" value="1"/>
</dbReference>
<dbReference type="PROSITE" id="PS01180">
    <property type="entry name" value="CUB"/>
    <property type="match status" value="1"/>
</dbReference>
<dbReference type="Pfam" id="PF13385">
    <property type="entry name" value="Laminin_G_3"/>
    <property type="match status" value="1"/>
</dbReference>
<comment type="caution">
    <text evidence="13">The sequence shown here is derived from an EMBL/GenBank/DDBJ whole genome shotgun (WGS) entry which is preliminary data.</text>
</comment>
<dbReference type="CDD" id="cd00041">
    <property type="entry name" value="CUB"/>
    <property type="match status" value="1"/>
</dbReference>
<keyword evidence="11" id="KW-0807">Transducer</keyword>
<dbReference type="Gene3D" id="1.10.510.10">
    <property type="entry name" value="Transferase(Phosphotransferase) domain 1"/>
    <property type="match status" value="1"/>
</dbReference>